<reference evidence="1 2" key="1">
    <citation type="journal article" date="2007" name="Proc. Natl. Acad. Sci. U.S.A.">
        <title>The genome of Syntrophus aciditrophicus: life at the thermodynamic limit of microbial growth.</title>
        <authorList>
            <person name="McInerney M.J."/>
            <person name="Rohlin L."/>
            <person name="Mouttaki H."/>
            <person name="Kim U."/>
            <person name="Krupp R.S."/>
            <person name="Rios-Hernandez L."/>
            <person name="Sieber J."/>
            <person name="Struchtemeyer C.G."/>
            <person name="Bhattacharyya A."/>
            <person name="Campbell J.W."/>
            <person name="Gunsalus R.P."/>
        </authorList>
    </citation>
    <scope>NUCLEOTIDE SEQUENCE [LARGE SCALE GENOMIC DNA]</scope>
    <source>
        <strain evidence="1 2">SB</strain>
    </source>
</reference>
<dbReference type="EMBL" id="CP000252">
    <property type="protein sequence ID" value="ABC77768.1"/>
    <property type="molecule type" value="Genomic_DNA"/>
</dbReference>
<keyword evidence="2" id="KW-1185">Reference proteome</keyword>
<dbReference type="AlphaFoldDB" id="Q2LUL2"/>
<gene>
    <name evidence="1" type="ORF">SYN_03629</name>
</gene>
<dbReference type="InParanoid" id="Q2LUL2"/>
<dbReference type="STRING" id="56780.SYN_03629"/>
<name>Q2LUL2_SYNAS</name>
<dbReference type="KEGG" id="sat:SYN_03629"/>
<dbReference type="HOGENOM" id="CLU_2588431_0_0_7"/>
<protein>
    <submittedName>
        <fullName evidence="1">Hypothetical cytosolic protein</fullName>
    </submittedName>
</protein>
<dbReference type="Proteomes" id="UP000001933">
    <property type="component" value="Chromosome"/>
</dbReference>
<organism evidence="1 2">
    <name type="scientific">Syntrophus aciditrophicus (strain SB)</name>
    <dbReference type="NCBI Taxonomy" id="56780"/>
    <lineage>
        <taxon>Bacteria</taxon>
        <taxon>Pseudomonadati</taxon>
        <taxon>Thermodesulfobacteriota</taxon>
        <taxon>Syntrophia</taxon>
        <taxon>Syntrophales</taxon>
        <taxon>Syntrophaceae</taxon>
        <taxon>Syntrophus</taxon>
    </lineage>
</organism>
<evidence type="ECO:0000313" key="2">
    <source>
        <dbReference type="Proteomes" id="UP000001933"/>
    </source>
</evidence>
<accession>Q2LUL2</accession>
<evidence type="ECO:0000313" key="1">
    <source>
        <dbReference type="EMBL" id="ABC77768.1"/>
    </source>
</evidence>
<proteinExistence type="predicted"/>
<sequence length="80" mass="9369">MIFKGAPFIMRERLFYLSKCVPPPDFEFLSFFFIDTQPHLTYPPSAKGQLVLRIPVGRPPFCRNGRTAGRLSDFTDRRFR</sequence>